<reference evidence="2" key="1">
    <citation type="submission" date="2022-11" db="UniProtKB">
        <authorList>
            <consortium name="WormBaseParasite"/>
        </authorList>
    </citation>
    <scope>IDENTIFICATION</scope>
</reference>
<name>A0AC35GVP9_9BILA</name>
<protein>
    <submittedName>
        <fullName evidence="2">Uncharacterized protein</fullName>
    </submittedName>
</protein>
<evidence type="ECO:0000313" key="1">
    <source>
        <dbReference type="Proteomes" id="UP000887580"/>
    </source>
</evidence>
<sequence length="212" mass="23991">MATKKDHFVLKDQPFDNYYTDNSSNKYSTINLNQSNKSLTLIPVHSQNKPYNDKHCGLTDKYIKDEKSDSSVQAHKSPNLATFNTDAEVKEANKGLKKGGSIDNTKNSILSLHISAYENSFESAALVEGKSVKKEIYGSIKEKEGLDQICMTLTHVVQNPFEFPRQQNDKVFEPEVSQYKASQKFITPDQNSNDIILPKSCIFLLIIFSRVF</sequence>
<accession>A0AC35GVP9</accession>
<organism evidence="1 2">
    <name type="scientific">Panagrolaimus sp. PS1159</name>
    <dbReference type="NCBI Taxonomy" id="55785"/>
    <lineage>
        <taxon>Eukaryota</taxon>
        <taxon>Metazoa</taxon>
        <taxon>Ecdysozoa</taxon>
        <taxon>Nematoda</taxon>
        <taxon>Chromadorea</taxon>
        <taxon>Rhabditida</taxon>
        <taxon>Tylenchina</taxon>
        <taxon>Panagrolaimomorpha</taxon>
        <taxon>Panagrolaimoidea</taxon>
        <taxon>Panagrolaimidae</taxon>
        <taxon>Panagrolaimus</taxon>
    </lineage>
</organism>
<dbReference type="Proteomes" id="UP000887580">
    <property type="component" value="Unplaced"/>
</dbReference>
<dbReference type="WBParaSite" id="PS1159_v2.g9290.t1">
    <property type="protein sequence ID" value="PS1159_v2.g9290.t1"/>
    <property type="gene ID" value="PS1159_v2.g9290"/>
</dbReference>
<proteinExistence type="predicted"/>
<evidence type="ECO:0000313" key="2">
    <source>
        <dbReference type="WBParaSite" id="PS1159_v2.g9290.t1"/>
    </source>
</evidence>